<reference evidence="1 2" key="1">
    <citation type="submission" date="2019-06" db="EMBL/GenBank/DDBJ databases">
        <title>Whole genome shotgun sequence of Pseudonocardia hydrocarbonoxydans NBRC 14498.</title>
        <authorList>
            <person name="Hosoyama A."/>
            <person name="Uohara A."/>
            <person name="Ohji S."/>
            <person name="Ichikawa N."/>
        </authorList>
    </citation>
    <scope>NUCLEOTIDE SEQUENCE [LARGE SCALE GENOMIC DNA]</scope>
    <source>
        <strain evidence="1 2">NBRC 14498</strain>
    </source>
</reference>
<comment type="caution">
    <text evidence="1">The sequence shown here is derived from an EMBL/GenBank/DDBJ whole genome shotgun (WGS) entry which is preliminary data.</text>
</comment>
<evidence type="ECO:0000313" key="1">
    <source>
        <dbReference type="EMBL" id="GEC18130.1"/>
    </source>
</evidence>
<keyword evidence="2" id="KW-1185">Reference proteome</keyword>
<dbReference type="EMBL" id="BJNG01000003">
    <property type="protein sequence ID" value="GEC18130.1"/>
    <property type="molecule type" value="Genomic_DNA"/>
</dbReference>
<protein>
    <submittedName>
        <fullName evidence="1">Uncharacterized protein</fullName>
    </submittedName>
</protein>
<dbReference type="Proteomes" id="UP000320338">
    <property type="component" value="Unassembled WGS sequence"/>
</dbReference>
<dbReference type="AlphaFoldDB" id="A0A4Y3WJC8"/>
<sequence>MTPVTDGVEDGPRTRRMLWGLVEERTGPACWAVRTGRPVGEQALLDELGTAVDAVLRAPLDGRVLPAALAHAVDLARYWQEPDEIDHLLTRPAVRRVMAPLAARVAVSPPRWWSEPCEPAGQWLVDGDGDVAPEAAAGELDRWRRDTLDDEERAATRPSDVRAPFSGHWWSTPAPSTLPSTIRADPAGLSLVEDSPGRSTETCRPVSAQGRVLEITGAADWVDLVRAHPLEVTRSRRHDWWRATGVDGRWSIPDWAAVARDHDAVHLTVRGYLQAAGVALPVGDGTHTVLAGWDPDRTWWLTGRLRAAGEPQRWVRTGEVWARG</sequence>
<organism evidence="1 2">
    <name type="scientific">Pseudonocardia hydrocarbonoxydans</name>
    <dbReference type="NCBI Taxonomy" id="76726"/>
    <lineage>
        <taxon>Bacteria</taxon>
        <taxon>Bacillati</taxon>
        <taxon>Actinomycetota</taxon>
        <taxon>Actinomycetes</taxon>
        <taxon>Pseudonocardiales</taxon>
        <taxon>Pseudonocardiaceae</taxon>
        <taxon>Pseudonocardia</taxon>
    </lineage>
</organism>
<proteinExistence type="predicted"/>
<evidence type="ECO:0000313" key="2">
    <source>
        <dbReference type="Proteomes" id="UP000320338"/>
    </source>
</evidence>
<name>A0A4Y3WJC8_9PSEU</name>
<gene>
    <name evidence="1" type="ORF">PHY01_04130</name>
</gene>
<accession>A0A4Y3WJC8</accession>